<keyword evidence="3" id="KW-1185">Reference proteome</keyword>
<sequence length="587" mass="63874">MDREVFALDIGTRTVVGVVLYKEGREFIIKDYEVLEHESRAMYDGQIHDVEVVAESVRRVKENLEKRLGYELKKAAVAAAGRALVTVEARAEKTISPFKEIDGNDIRSLEADALGKAIKSISGKNTQEAFLDYHCVGYSVIRWYLEGEPIENLLGQKGRNISVDIVATFLPRSVVESLIAVLRRCGLELDSITLEPIAASFLAVPPGMRRLNLALVDIGAGTSDIALSRDGSIFAYGMVPMAGDEITEKICEAFLLDFAEGERVKRELLTRDRIEFTDILGLCRQLESREIMETVKEAVWDLSARIAGRILELNGRPPAAVLCVGGGSLLPGLQEAIAANLEIPKDRVGVKTLESIQFVKGCGSGLSGPFAVTPVGIGANALEGTTLSFIKVYVNDGAVHILGRDKPTVFQALIHAGFSSARIFGLPGPALTFRLNGELKVVPGSLGKPAVITVDGLQAGLDDPVKEGARIMIEEARPGDPGRARVRDFINDEHRVLIYINGREIPVEPLVEINDREAGPQDEITGDSSVVIRKRELIVSDIFNIIDFDLRGVSGCLVIKVNKRPATFTTPLSNGDAVEIFWENVPV</sequence>
<dbReference type="Proteomes" id="UP000322294">
    <property type="component" value="Unassembled WGS sequence"/>
</dbReference>
<dbReference type="InterPro" id="IPR003494">
    <property type="entry name" value="SHS2_FtsA"/>
</dbReference>
<gene>
    <name evidence="2" type="ORF">LZ11_00602</name>
</gene>
<dbReference type="Gene3D" id="3.30.420.40">
    <property type="match status" value="2"/>
</dbReference>
<dbReference type="GO" id="GO:0051301">
    <property type="term" value="P:cell division"/>
    <property type="evidence" value="ECO:0007669"/>
    <property type="project" value="UniProtKB-KW"/>
</dbReference>
<feature type="domain" description="SHS2" evidence="1">
    <location>
        <begin position="5"/>
        <end position="203"/>
    </location>
</feature>
<keyword evidence="2" id="KW-0131">Cell cycle</keyword>
<dbReference type="SMART" id="SM00842">
    <property type="entry name" value="FtsA"/>
    <property type="match status" value="1"/>
</dbReference>
<dbReference type="Pfam" id="PF14450">
    <property type="entry name" value="FtsA"/>
    <property type="match status" value="1"/>
</dbReference>
<comment type="caution">
    <text evidence="2">The sequence shown here is derived from an EMBL/GenBank/DDBJ whole genome shotgun (WGS) entry which is preliminary data.</text>
</comment>
<organism evidence="2 3">
    <name type="scientific">Thermosediminibacter litoriperuensis</name>
    <dbReference type="NCBI Taxonomy" id="291989"/>
    <lineage>
        <taxon>Bacteria</taxon>
        <taxon>Bacillati</taxon>
        <taxon>Bacillota</taxon>
        <taxon>Clostridia</taxon>
        <taxon>Thermosediminibacterales</taxon>
        <taxon>Thermosediminibacteraceae</taxon>
        <taxon>Thermosediminibacter</taxon>
    </lineage>
</organism>
<proteinExistence type="predicted"/>
<evidence type="ECO:0000313" key="3">
    <source>
        <dbReference type="Proteomes" id="UP000322294"/>
    </source>
</evidence>
<dbReference type="SUPFAM" id="SSF53067">
    <property type="entry name" value="Actin-like ATPase domain"/>
    <property type="match status" value="2"/>
</dbReference>
<dbReference type="InterPro" id="IPR050696">
    <property type="entry name" value="FtsA/MreB"/>
</dbReference>
<accession>A0A5S5AW88</accession>
<dbReference type="CDD" id="cd24004">
    <property type="entry name" value="ASKHA_NBD_PilM-like"/>
    <property type="match status" value="1"/>
</dbReference>
<reference evidence="2 3" key="1">
    <citation type="submission" date="2019-07" db="EMBL/GenBank/DDBJ databases">
        <title>Genomic Encyclopedia of Type Strains, Phase I: the one thousand microbial genomes (KMG-I) project.</title>
        <authorList>
            <person name="Kyrpides N."/>
        </authorList>
    </citation>
    <scope>NUCLEOTIDE SEQUENCE [LARGE SCALE GENOMIC DNA]</scope>
    <source>
        <strain evidence="2 3">DSM 16647</strain>
    </source>
</reference>
<dbReference type="PANTHER" id="PTHR32432:SF3">
    <property type="entry name" value="ETHANOLAMINE UTILIZATION PROTEIN EUTJ"/>
    <property type="match status" value="1"/>
</dbReference>
<name>A0A5S5AW88_9FIRM</name>
<dbReference type="EMBL" id="VNHO01000005">
    <property type="protein sequence ID" value="TYP57609.1"/>
    <property type="molecule type" value="Genomic_DNA"/>
</dbReference>
<dbReference type="AlphaFoldDB" id="A0A5S5AW88"/>
<dbReference type="InterPro" id="IPR043129">
    <property type="entry name" value="ATPase_NBD"/>
</dbReference>
<keyword evidence="2" id="KW-0132">Cell division</keyword>
<dbReference type="OrthoDB" id="9768127at2"/>
<evidence type="ECO:0000313" key="2">
    <source>
        <dbReference type="EMBL" id="TYP57609.1"/>
    </source>
</evidence>
<protein>
    <submittedName>
        <fullName evidence="2">Cell division protein FtsA</fullName>
    </submittedName>
</protein>
<dbReference type="RefSeq" id="WP_148866414.1">
    <property type="nucleotide sequence ID" value="NZ_VNHO01000005.1"/>
</dbReference>
<dbReference type="PANTHER" id="PTHR32432">
    <property type="entry name" value="CELL DIVISION PROTEIN FTSA-RELATED"/>
    <property type="match status" value="1"/>
</dbReference>
<evidence type="ECO:0000259" key="1">
    <source>
        <dbReference type="SMART" id="SM00842"/>
    </source>
</evidence>